<dbReference type="Proteomes" id="UP001443914">
    <property type="component" value="Unassembled WGS sequence"/>
</dbReference>
<sequence>MSQAVEIVLVLLMIIVLAVFGCVCNYYVCDRRKKSKEPKTDEENEPPLSENSDEYLSATDQLSEAPPSPTTIHQSQLVPEIVEEPPMPPTHRDDDPFKDDTNASTIKPDISDRSIHEEQVCEIDEEVFYDAVSQQGIEDQEPAPTNNQQEFDGQHSVQPPTPMSPTLTHRSSGTNNQQEFEGLHSVQPPTPTSPTPTHRSSDIQQVPKIDVGVVQEAAAGDRQQIHRAVETMPNNAAVAIYITFNNQH</sequence>
<gene>
    <name evidence="3" type="ORF">RND81_07G112300</name>
</gene>
<evidence type="ECO:0000256" key="2">
    <source>
        <dbReference type="SAM" id="Phobius"/>
    </source>
</evidence>
<keyword evidence="2" id="KW-1133">Transmembrane helix</keyword>
<feature type="transmembrane region" description="Helical" evidence="2">
    <location>
        <begin position="6"/>
        <end position="29"/>
    </location>
</feature>
<name>A0AAW1JQN1_SAPOF</name>
<dbReference type="EMBL" id="JBDFQZ010000007">
    <property type="protein sequence ID" value="KAK9706231.1"/>
    <property type="molecule type" value="Genomic_DNA"/>
</dbReference>
<feature type="compositionally biased region" description="Polar residues" evidence="1">
    <location>
        <begin position="139"/>
        <end position="179"/>
    </location>
</feature>
<proteinExistence type="predicted"/>
<dbReference type="AlphaFoldDB" id="A0AAW1JQN1"/>
<protein>
    <submittedName>
        <fullName evidence="3">Uncharacterized protein</fullName>
    </submittedName>
</protein>
<feature type="region of interest" description="Disordered" evidence="1">
    <location>
        <begin position="139"/>
        <end position="204"/>
    </location>
</feature>
<reference evidence="3" key="1">
    <citation type="submission" date="2024-03" db="EMBL/GenBank/DDBJ databases">
        <title>WGS assembly of Saponaria officinalis var. Norfolk2.</title>
        <authorList>
            <person name="Jenkins J."/>
            <person name="Shu S."/>
            <person name="Grimwood J."/>
            <person name="Barry K."/>
            <person name="Goodstein D."/>
            <person name="Schmutz J."/>
            <person name="Leebens-Mack J."/>
            <person name="Osbourn A."/>
        </authorList>
    </citation>
    <scope>NUCLEOTIDE SEQUENCE [LARGE SCALE GENOMIC DNA]</scope>
    <source>
        <strain evidence="3">JIC</strain>
    </source>
</reference>
<evidence type="ECO:0000256" key="1">
    <source>
        <dbReference type="SAM" id="MobiDB-lite"/>
    </source>
</evidence>
<comment type="caution">
    <text evidence="3">The sequence shown here is derived from an EMBL/GenBank/DDBJ whole genome shotgun (WGS) entry which is preliminary data.</text>
</comment>
<feature type="region of interest" description="Disordered" evidence="1">
    <location>
        <begin position="34"/>
        <end position="115"/>
    </location>
</feature>
<feature type="compositionally biased region" description="Basic and acidic residues" evidence="1">
    <location>
        <begin position="90"/>
        <end position="101"/>
    </location>
</feature>
<organism evidence="3 4">
    <name type="scientific">Saponaria officinalis</name>
    <name type="common">Common soapwort</name>
    <name type="synonym">Lychnis saponaria</name>
    <dbReference type="NCBI Taxonomy" id="3572"/>
    <lineage>
        <taxon>Eukaryota</taxon>
        <taxon>Viridiplantae</taxon>
        <taxon>Streptophyta</taxon>
        <taxon>Embryophyta</taxon>
        <taxon>Tracheophyta</taxon>
        <taxon>Spermatophyta</taxon>
        <taxon>Magnoliopsida</taxon>
        <taxon>eudicotyledons</taxon>
        <taxon>Gunneridae</taxon>
        <taxon>Pentapetalae</taxon>
        <taxon>Caryophyllales</taxon>
        <taxon>Caryophyllaceae</taxon>
        <taxon>Caryophylleae</taxon>
        <taxon>Saponaria</taxon>
    </lineage>
</organism>
<keyword evidence="2" id="KW-0472">Membrane</keyword>
<accession>A0AAW1JQN1</accession>
<keyword evidence="2" id="KW-0812">Transmembrane</keyword>
<keyword evidence="4" id="KW-1185">Reference proteome</keyword>
<evidence type="ECO:0000313" key="3">
    <source>
        <dbReference type="EMBL" id="KAK9706231.1"/>
    </source>
</evidence>
<evidence type="ECO:0000313" key="4">
    <source>
        <dbReference type="Proteomes" id="UP001443914"/>
    </source>
</evidence>